<comment type="similarity">
    <text evidence="1 4">Belongs to the glycosyl hydrolase 43 family.</text>
</comment>
<name>A0AAJ0AR87_9PEZI</name>
<dbReference type="Gene3D" id="2.115.10.20">
    <property type="entry name" value="Glycosyl hydrolase domain, family 43"/>
    <property type="match status" value="1"/>
</dbReference>
<dbReference type="InterPro" id="IPR023296">
    <property type="entry name" value="Glyco_hydro_beta-prop_sf"/>
</dbReference>
<keyword evidence="5" id="KW-0732">Signal</keyword>
<protein>
    <submittedName>
        <fullName evidence="7">Glycosyl hydrolase</fullName>
    </submittedName>
</protein>
<dbReference type="InterPro" id="IPR051795">
    <property type="entry name" value="Glycosyl_Hydrlase_43"/>
</dbReference>
<dbReference type="AlphaFoldDB" id="A0AAJ0AR87"/>
<dbReference type="InterPro" id="IPR041542">
    <property type="entry name" value="GH43_C2"/>
</dbReference>
<dbReference type="SUPFAM" id="SSF49899">
    <property type="entry name" value="Concanavalin A-like lectins/glucanases"/>
    <property type="match status" value="1"/>
</dbReference>
<organism evidence="7 8">
    <name type="scientific">Colletotrichum godetiae</name>
    <dbReference type="NCBI Taxonomy" id="1209918"/>
    <lineage>
        <taxon>Eukaryota</taxon>
        <taxon>Fungi</taxon>
        <taxon>Dikarya</taxon>
        <taxon>Ascomycota</taxon>
        <taxon>Pezizomycotina</taxon>
        <taxon>Sordariomycetes</taxon>
        <taxon>Hypocreomycetidae</taxon>
        <taxon>Glomerellales</taxon>
        <taxon>Glomerellaceae</taxon>
        <taxon>Colletotrichum</taxon>
        <taxon>Colletotrichum acutatum species complex</taxon>
    </lineage>
</organism>
<dbReference type="GO" id="GO:0005975">
    <property type="term" value="P:carbohydrate metabolic process"/>
    <property type="evidence" value="ECO:0007669"/>
    <property type="project" value="InterPro"/>
</dbReference>
<comment type="caution">
    <text evidence="7">The sequence shown here is derived from an EMBL/GenBank/DDBJ whole genome shotgun (WGS) entry which is preliminary data.</text>
</comment>
<evidence type="ECO:0000256" key="2">
    <source>
        <dbReference type="ARBA" id="ARBA00022801"/>
    </source>
</evidence>
<dbReference type="RefSeq" id="XP_060432599.1">
    <property type="nucleotide sequence ID" value="XM_060580963.1"/>
</dbReference>
<evidence type="ECO:0000256" key="1">
    <source>
        <dbReference type="ARBA" id="ARBA00009865"/>
    </source>
</evidence>
<gene>
    <name evidence="7" type="ORF">BDP55DRAFT_766305</name>
</gene>
<dbReference type="PANTHER" id="PTHR42812:SF15">
    <property type="entry name" value="HYDROLASE, PUTATIVE (AFU_ORTHOLOGUE AFUA_2G00930)-RELATED"/>
    <property type="match status" value="1"/>
</dbReference>
<feature type="chain" id="PRO_5042519302" evidence="5">
    <location>
        <begin position="17"/>
        <end position="479"/>
    </location>
</feature>
<evidence type="ECO:0000313" key="7">
    <source>
        <dbReference type="EMBL" id="KAK1688904.1"/>
    </source>
</evidence>
<accession>A0AAJ0AR87</accession>
<dbReference type="Gene3D" id="2.60.120.200">
    <property type="match status" value="1"/>
</dbReference>
<proteinExistence type="inferred from homology"/>
<keyword evidence="8" id="KW-1185">Reference proteome</keyword>
<dbReference type="Pfam" id="PF17851">
    <property type="entry name" value="GH43_C2"/>
    <property type="match status" value="1"/>
</dbReference>
<evidence type="ECO:0000256" key="4">
    <source>
        <dbReference type="RuleBase" id="RU361187"/>
    </source>
</evidence>
<dbReference type="InterPro" id="IPR013320">
    <property type="entry name" value="ConA-like_dom_sf"/>
</dbReference>
<sequence length="479" mass="54333">MFIYFVLSQLLTWAFAQTNFTKPIIWQDLPDIDLIRHGDAYYYSASTFHFSPGAVILRSYDLVNWEYLSHSRYNQGTFASYFNYRKSTNTFYWGGCIVGDWKTYVYTAPAVEGPWTQSSFIDICLYDAGMLIDDDDTMYVTHGNTNISVAQLSDDGLHVVKDQIVFNSTKELGYIEGSRFYKGTAHRPFGPYEWKWVLQSNGNPVPGAGNPHQGALVNTPDDEWHYIAHLEAYPGGRIPVLAPVHWDDEDWPHVDFVDGQWASTYPYPLSEHPVKPITGTDKFEALGPQYQWNHEPDNSAWAINKGLELRTTSVTDDFFRARNTLTHRILGPQSTLTVELDHSRMADGDWAGVVLFRYTAAWIGGIKSENSTRVAMVNNILMIPDDGWHTVNKGDEIDGVKVSGTTVWLRLEVGLNSLYSQEGRFSFSTDGIHFESLGEPHEEIDRGFVFFMGYRYGVFNYATLARGGVVTVKSVSIYE</sequence>
<reference evidence="7" key="1">
    <citation type="submission" date="2021-06" db="EMBL/GenBank/DDBJ databases">
        <title>Comparative genomics, transcriptomics and evolutionary studies reveal genomic signatures of adaptation to plant cell wall in hemibiotrophic fungi.</title>
        <authorList>
            <consortium name="DOE Joint Genome Institute"/>
            <person name="Baroncelli R."/>
            <person name="Diaz J.F."/>
            <person name="Benocci T."/>
            <person name="Peng M."/>
            <person name="Battaglia E."/>
            <person name="Haridas S."/>
            <person name="Andreopoulos W."/>
            <person name="Labutti K."/>
            <person name="Pangilinan J."/>
            <person name="Floch G.L."/>
            <person name="Makela M.R."/>
            <person name="Henrissat B."/>
            <person name="Grigoriev I.V."/>
            <person name="Crouch J.A."/>
            <person name="De Vries R.P."/>
            <person name="Sukno S.A."/>
            <person name="Thon M.R."/>
        </authorList>
    </citation>
    <scope>NUCLEOTIDE SEQUENCE</scope>
    <source>
        <strain evidence="7">CBS 193.32</strain>
    </source>
</reference>
<dbReference type="SUPFAM" id="SSF75005">
    <property type="entry name" value="Arabinanase/levansucrase/invertase"/>
    <property type="match status" value="1"/>
</dbReference>
<feature type="domain" description="Beta-xylosidase C-terminal Concanavalin A-like" evidence="6">
    <location>
        <begin position="281"/>
        <end position="468"/>
    </location>
</feature>
<dbReference type="EMBL" id="JAHMHR010000010">
    <property type="protein sequence ID" value="KAK1688904.1"/>
    <property type="molecule type" value="Genomic_DNA"/>
</dbReference>
<evidence type="ECO:0000313" key="8">
    <source>
        <dbReference type="Proteomes" id="UP001224890"/>
    </source>
</evidence>
<evidence type="ECO:0000256" key="3">
    <source>
        <dbReference type="ARBA" id="ARBA00023295"/>
    </source>
</evidence>
<keyword evidence="2 4" id="KW-0378">Hydrolase</keyword>
<dbReference type="PANTHER" id="PTHR42812">
    <property type="entry name" value="BETA-XYLOSIDASE"/>
    <property type="match status" value="1"/>
</dbReference>
<dbReference type="GO" id="GO:0004553">
    <property type="term" value="F:hydrolase activity, hydrolyzing O-glycosyl compounds"/>
    <property type="evidence" value="ECO:0007669"/>
    <property type="project" value="InterPro"/>
</dbReference>
<dbReference type="Pfam" id="PF04616">
    <property type="entry name" value="Glyco_hydro_43"/>
    <property type="match status" value="1"/>
</dbReference>
<dbReference type="Proteomes" id="UP001224890">
    <property type="component" value="Unassembled WGS sequence"/>
</dbReference>
<dbReference type="CDD" id="cd09001">
    <property type="entry name" value="GH43_FsAxh1-like"/>
    <property type="match status" value="1"/>
</dbReference>
<dbReference type="InterPro" id="IPR006710">
    <property type="entry name" value="Glyco_hydro_43"/>
</dbReference>
<keyword evidence="3 4" id="KW-0326">Glycosidase</keyword>
<feature type="signal peptide" evidence="5">
    <location>
        <begin position="1"/>
        <end position="16"/>
    </location>
</feature>
<evidence type="ECO:0000259" key="6">
    <source>
        <dbReference type="Pfam" id="PF17851"/>
    </source>
</evidence>
<dbReference type="GeneID" id="85465489"/>
<evidence type="ECO:0000256" key="5">
    <source>
        <dbReference type="SAM" id="SignalP"/>
    </source>
</evidence>